<dbReference type="Proteomes" id="UP001302429">
    <property type="component" value="Chromosome"/>
</dbReference>
<dbReference type="EMBL" id="CP136594">
    <property type="protein sequence ID" value="WOE74784.1"/>
    <property type="molecule type" value="Genomic_DNA"/>
</dbReference>
<dbReference type="KEGG" id="acoa:RB602_13190"/>
<dbReference type="PANTHER" id="PTHR12126">
    <property type="entry name" value="NADH-UBIQUINONE OXIDOREDUCTASE 39 KDA SUBUNIT-RELATED"/>
    <property type="match status" value="1"/>
</dbReference>
<accession>A0AA97F5N5</accession>
<evidence type="ECO:0000313" key="3">
    <source>
        <dbReference type="Proteomes" id="UP001302429"/>
    </source>
</evidence>
<sequence length="313" mass="34002">MRDKLITIFGGGGFIGKYVAENLLSLGARLRIAERNPDNAKQIKTMGRLGQTQFAHADIRNMDSVRRAVHGADMVINLVGILDGDFTAFHVDGARNVATAANEAGCEAFVQMSAIGADAHSDSRYGRSKGEGEAAVSEAFPGAIIMRPSIVFGAEDQFINRFAGLIASLPIVPIIGGKTRFQPVYVNDVARAVATVLVAPDKYAGMTFELGGPEILTMRELNERIAEACERSPLFVNVSDTAAGLLANMTGWLPGAPITRDQWLMLQSDNVVSENARSFKMLGIATTGMRPMMREWLVRYRTHGRFGVKRQAR</sequence>
<evidence type="ECO:0000313" key="2">
    <source>
        <dbReference type="EMBL" id="WOE74784.1"/>
    </source>
</evidence>
<dbReference type="InterPro" id="IPR036291">
    <property type="entry name" value="NAD(P)-bd_dom_sf"/>
</dbReference>
<dbReference type="PANTHER" id="PTHR12126:SF11">
    <property type="entry name" value="NADH DEHYDROGENASE [UBIQUINONE] 1 ALPHA SUBCOMPLEX SUBUNIT 9, MITOCHONDRIAL"/>
    <property type="match status" value="1"/>
</dbReference>
<organism evidence="2 3">
    <name type="scientific">Alterisphingorhabdus coralli</name>
    <dbReference type="NCBI Taxonomy" id="3071408"/>
    <lineage>
        <taxon>Bacteria</taxon>
        <taxon>Pseudomonadati</taxon>
        <taxon>Pseudomonadota</taxon>
        <taxon>Alphaproteobacteria</taxon>
        <taxon>Sphingomonadales</taxon>
        <taxon>Sphingomonadaceae</taxon>
        <taxon>Alterisphingorhabdus (ex Yan et al. 2024)</taxon>
    </lineage>
</organism>
<dbReference type="GO" id="GO:0044877">
    <property type="term" value="F:protein-containing complex binding"/>
    <property type="evidence" value="ECO:0007669"/>
    <property type="project" value="TreeGrafter"/>
</dbReference>
<name>A0AA97F5N5_9SPHN</name>
<reference evidence="2 3" key="1">
    <citation type="submission" date="2023-10" db="EMBL/GenBank/DDBJ databases">
        <title>Complete genome sequence of a Sphingomonadaceae bacterium.</title>
        <authorList>
            <person name="Yan C."/>
        </authorList>
    </citation>
    <scope>NUCLEOTIDE SEQUENCE [LARGE SCALE GENOMIC DNA]</scope>
    <source>
        <strain evidence="2 3">SCSIO 66989</strain>
    </source>
</reference>
<dbReference type="Gene3D" id="3.40.50.720">
    <property type="entry name" value="NAD(P)-binding Rossmann-like Domain"/>
    <property type="match status" value="1"/>
</dbReference>
<dbReference type="InterPro" id="IPR051207">
    <property type="entry name" value="ComplexI_NDUFA9_subunit"/>
</dbReference>
<dbReference type="CDD" id="cd05271">
    <property type="entry name" value="NDUFA9_like_SDR_a"/>
    <property type="match status" value="1"/>
</dbReference>
<dbReference type="RefSeq" id="WP_317081118.1">
    <property type="nucleotide sequence ID" value="NZ_CP136594.1"/>
</dbReference>
<dbReference type="SUPFAM" id="SSF51735">
    <property type="entry name" value="NAD(P)-binding Rossmann-fold domains"/>
    <property type="match status" value="1"/>
</dbReference>
<proteinExistence type="predicted"/>
<gene>
    <name evidence="2" type="ORF">RB602_13190</name>
</gene>
<dbReference type="AlphaFoldDB" id="A0AA97F5N5"/>
<protein>
    <submittedName>
        <fullName evidence="2">Complex I NDUFA9 subunit family protein</fullName>
    </submittedName>
</protein>
<evidence type="ECO:0000259" key="1">
    <source>
        <dbReference type="Pfam" id="PF01370"/>
    </source>
</evidence>
<dbReference type="InterPro" id="IPR001509">
    <property type="entry name" value="Epimerase_deHydtase"/>
</dbReference>
<feature type="domain" description="NAD-dependent epimerase/dehydratase" evidence="1">
    <location>
        <begin position="6"/>
        <end position="210"/>
    </location>
</feature>
<dbReference type="Pfam" id="PF01370">
    <property type="entry name" value="Epimerase"/>
    <property type="match status" value="1"/>
</dbReference>
<keyword evidence="3" id="KW-1185">Reference proteome</keyword>